<feature type="region of interest" description="Disordered" evidence="1">
    <location>
        <begin position="43"/>
        <end position="98"/>
    </location>
</feature>
<feature type="compositionally biased region" description="Acidic residues" evidence="1">
    <location>
        <begin position="49"/>
        <end position="58"/>
    </location>
</feature>
<gene>
    <name evidence="2" type="ORF">SAMN02744124_00855</name>
</gene>
<organism evidence="2 3">
    <name type="scientific">Paenibacillus barengoltzii J12</name>
    <dbReference type="NCBI Taxonomy" id="935846"/>
    <lineage>
        <taxon>Bacteria</taxon>
        <taxon>Bacillati</taxon>
        <taxon>Bacillota</taxon>
        <taxon>Bacilli</taxon>
        <taxon>Bacillales</taxon>
        <taxon>Paenibacillaceae</taxon>
        <taxon>Paenibacillus</taxon>
    </lineage>
</organism>
<comment type="caution">
    <text evidence="2">The sequence shown here is derived from an EMBL/GenBank/DDBJ whole genome shotgun (WGS) entry which is preliminary data.</text>
</comment>
<dbReference type="RefSeq" id="WP_036700272.1">
    <property type="nucleotide sequence ID" value="NZ_FXAE01000005.1"/>
</dbReference>
<evidence type="ECO:0000313" key="2">
    <source>
        <dbReference type="EMBL" id="SMF01814.1"/>
    </source>
</evidence>
<dbReference type="EMBL" id="FXAE01000005">
    <property type="protein sequence ID" value="SMF01814.1"/>
    <property type="molecule type" value="Genomic_DNA"/>
</dbReference>
<keyword evidence="3" id="KW-1185">Reference proteome</keyword>
<accession>A0ABY1LWT4</accession>
<evidence type="ECO:0000313" key="3">
    <source>
        <dbReference type="Proteomes" id="UP000192939"/>
    </source>
</evidence>
<sequence>MDGIHKNSADFEYERYKLLKEYRPENDIPFDDLLPHDTRIVQGISEPEATFDSEDDPLPDVPDADAIQKDSPVDPVAPDPDAMHGTDLLNGFDGDETE</sequence>
<evidence type="ECO:0000256" key="1">
    <source>
        <dbReference type="SAM" id="MobiDB-lite"/>
    </source>
</evidence>
<proteinExistence type="predicted"/>
<dbReference type="Proteomes" id="UP000192939">
    <property type="component" value="Unassembled WGS sequence"/>
</dbReference>
<protein>
    <submittedName>
        <fullName evidence="2">Uncharacterized protein</fullName>
    </submittedName>
</protein>
<reference evidence="2 3" key="1">
    <citation type="submission" date="2017-04" db="EMBL/GenBank/DDBJ databases">
        <authorList>
            <person name="Varghese N."/>
            <person name="Submissions S."/>
        </authorList>
    </citation>
    <scope>NUCLEOTIDE SEQUENCE [LARGE SCALE GENOMIC DNA]</scope>
    <source>
        <strain evidence="2 3">J12</strain>
    </source>
</reference>
<name>A0ABY1LWT4_9BACL</name>